<evidence type="ECO:0000313" key="3">
    <source>
        <dbReference type="EMBL" id="SDD46236.1"/>
    </source>
</evidence>
<dbReference type="Pfam" id="PF07495">
    <property type="entry name" value="Y_Y_Y"/>
    <property type="match status" value="1"/>
</dbReference>
<dbReference type="PANTHER" id="PTHR34220">
    <property type="entry name" value="SENSOR HISTIDINE KINASE YPDA"/>
    <property type="match status" value="1"/>
</dbReference>
<dbReference type="Gene3D" id="2.60.40.10">
    <property type="entry name" value="Immunoglobulins"/>
    <property type="match status" value="1"/>
</dbReference>
<dbReference type="InterPro" id="IPR011110">
    <property type="entry name" value="Reg_prop"/>
</dbReference>
<evidence type="ECO:0000256" key="1">
    <source>
        <dbReference type="SAM" id="Phobius"/>
    </source>
</evidence>
<keyword evidence="1" id="KW-0472">Membrane</keyword>
<dbReference type="Gene3D" id="2.130.10.10">
    <property type="entry name" value="YVTN repeat-like/Quinoprotein amine dehydrogenase"/>
    <property type="match status" value="2"/>
</dbReference>
<reference evidence="4" key="1">
    <citation type="submission" date="2016-10" db="EMBL/GenBank/DDBJ databases">
        <authorList>
            <person name="Varghese N."/>
            <person name="Submissions S."/>
        </authorList>
    </citation>
    <scope>NUCLEOTIDE SEQUENCE [LARGE SCALE GENOMIC DNA]</scope>
    <source>
        <strain evidence="4">DSM 25329</strain>
    </source>
</reference>
<keyword evidence="3" id="KW-0418">Kinase</keyword>
<gene>
    <name evidence="3" type="ORF">SAMN04487996_10187</name>
</gene>
<keyword evidence="3" id="KW-0808">Transferase</keyword>
<protein>
    <submittedName>
        <fullName evidence="3">Sensor histidine kinase, LytS/YehU family</fullName>
    </submittedName>
</protein>
<name>A0A1G6UZZ9_9BACT</name>
<keyword evidence="1" id="KW-1133">Transmembrane helix</keyword>
<dbReference type="InterPro" id="IPR011123">
    <property type="entry name" value="Y_Y_Y"/>
</dbReference>
<dbReference type="Pfam" id="PF07494">
    <property type="entry name" value="Reg_prop"/>
    <property type="match status" value="1"/>
</dbReference>
<dbReference type="STRING" id="659014.SAMN04487996_10187"/>
<dbReference type="InterPro" id="IPR050640">
    <property type="entry name" value="Bact_2-comp_sensor_kinase"/>
</dbReference>
<dbReference type="Proteomes" id="UP000198748">
    <property type="component" value="Unassembled WGS sequence"/>
</dbReference>
<dbReference type="InterPro" id="IPR015943">
    <property type="entry name" value="WD40/YVTN_repeat-like_dom_sf"/>
</dbReference>
<dbReference type="Pfam" id="PF13185">
    <property type="entry name" value="GAF_2"/>
    <property type="match status" value="1"/>
</dbReference>
<dbReference type="SMART" id="SM00065">
    <property type="entry name" value="GAF"/>
    <property type="match status" value="1"/>
</dbReference>
<evidence type="ECO:0000313" key="4">
    <source>
        <dbReference type="Proteomes" id="UP000198748"/>
    </source>
</evidence>
<keyword evidence="4" id="KW-1185">Reference proteome</keyword>
<dbReference type="AlphaFoldDB" id="A0A1G6UZZ9"/>
<dbReference type="Gene3D" id="3.30.450.40">
    <property type="match status" value="1"/>
</dbReference>
<dbReference type="SUPFAM" id="SSF63829">
    <property type="entry name" value="Calcium-dependent phosphotriesterase"/>
    <property type="match status" value="1"/>
</dbReference>
<proteinExistence type="predicted"/>
<dbReference type="Pfam" id="PF06580">
    <property type="entry name" value="His_kinase"/>
    <property type="match status" value="1"/>
</dbReference>
<dbReference type="InterPro" id="IPR003018">
    <property type="entry name" value="GAF"/>
</dbReference>
<dbReference type="GO" id="GO:0000155">
    <property type="term" value="F:phosphorelay sensor kinase activity"/>
    <property type="evidence" value="ECO:0007669"/>
    <property type="project" value="InterPro"/>
</dbReference>
<dbReference type="InterPro" id="IPR010559">
    <property type="entry name" value="Sig_transdc_His_kin_internal"/>
</dbReference>
<evidence type="ECO:0000259" key="2">
    <source>
        <dbReference type="SMART" id="SM00065"/>
    </source>
</evidence>
<dbReference type="SUPFAM" id="SSF101898">
    <property type="entry name" value="NHL repeat"/>
    <property type="match status" value="1"/>
</dbReference>
<dbReference type="GO" id="GO:0016020">
    <property type="term" value="C:membrane"/>
    <property type="evidence" value="ECO:0007669"/>
    <property type="project" value="InterPro"/>
</dbReference>
<sequence length="1220" mass="138413">MYGIDVFGLDIADIECESSMKILSAVMRFFKKLVFVLSLILCLLSGRLGAQTLFQNIRWQDGLSAKQIRCLYKDPSGFLWIGTSAGLDRYDGAVVQRYHDTNGGQKHFVNAILPFKGEDTLIIGLRRGVLLFDKKNGRFSRDARFEALAQKYIVRIRADGQGRIWIGTSDGLYLYDHQKLQSITEAIPEARKFDFSRFQLTCMTYDTLRSGLWVGGNRPFFVDCKANKVYFKGNNVLKSPLLESEHVNAIALDRHGNVWYGCDTEPSLNYWHYRTGKLDKYYELDGKMIGEGCNFLFIDSQDRLWVSTWLFAAFLKEPGQPFRKLEYSQDQAYTIAYGHFRDAISDKQGNVWLGTINGVSKTLPRDPIEAIYKLPSFEFFLETSFAHANSITIDDKTIIACKEDGVVFYNTADRTYRKYLTPSKRLRNNRAVMTAKVGDTWWFAGFDGIYSLAPGQTVLQRFDQMKKGLPSYEAPFVFVDKQGNIWFEIDGDAYYRYNPVTKVCVRFDGTDPRYGLFQFANSQAFVLLSNGDILFAVQGKGLLRYDHAAGRFNALTTPELADEHLYAMRQSKTGDIWAASTANGLMKIDPNGRVLNTISTKNGLPYDQVSSLDIDNNGVVWAATREGLAAYDPVSNNVSKVELDLGKTLQDYWNYVTVAGGKIYAVMLDHVVVINPLHFASVPVQKPPAITSVKVFGQERIRGLTGGLLELNPDESFVTFQYASLSHRDIPSLQYSYQLVGLDDDWVPAGRNIIASYTGLLPGDYVFRVRSTDENGRWMKAAETLKIRVLPHWWQTWWFVFACVLAALGVLYWIYHLYNKRLRKKDLEDTIEYFANSVYGDNSVNEICWDIARNCISKLHFEDCVVYLLDKESGKLIQKAAYGPKSPKEYEILNPIEIAVGEGIVGAAAATGTSQIIGDTSKDPRYIIDDQARASELAVPILHEGQVIGVIDSEHPRKNFYNYGHVRAISTIAAISANKITEAMARAQAERQEIMLLRINKMLAESQLMALRAQMNPHFIFNCLNSIQECIVTQKYAEASRYLNKFAKLFRLVLNNSGRNLITIAEERDVLELYLELELLRFGGGFSYCIDIDLELEDDYVRLPSMLLQPFVENGLWHGLMHKQGERHMNIRFFLIGPELFACEIEDNGIGRKKSAEIRANSSRTREHESRGIRICEDRIDVLARQGNHASLEVVDRYDADGNPAGTLVRIELSTYLYQT</sequence>
<dbReference type="SUPFAM" id="SSF55781">
    <property type="entry name" value="GAF domain-like"/>
    <property type="match status" value="1"/>
</dbReference>
<dbReference type="EMBL" id="FNAN01000001">
    <property type="protein sequence ID" value="SDD46236.1"/>
    <property type="molecule type" value="Genomic_DNA"/>
</dbReference>
<dbReference type="InterPro" id="IPR029016">
    <property type="entry name" value="GAF-like_dom_sf"/>
</dbReference>
<dbReference type="PANTHER" id="PTHR34220:SF7">
    <property type="entry name" value="SENSOR HISTIDINE KINASE YPDA"/>
    <property type="match status" value="1"/>
</dbReference>
<feature type="domain" description="GAF" evidence="2">
    <location>
        <begin position="843"/>
        <end position="990"/>
    </location>
</feature>
<keyword evidence="1" id="KW-0812">Transmembrane</keyword>
<dbReference type="InterPro" id="IPR013783">
    <property type="entry name" value="Ig-like_fold"/>
</dbReference>
<accession>A0A1G6UZZ9</accession>
<feature type="transmembrane region" description="Helical" evidence="1">
    <location>
        <begin position="796"/>
        <end position="815"/>
    </location>
</feature>
<organism evidence="3 4">
    <name type="scientific">Dyadobacter soli</name>
    <dbReference type="NCBI Taxonomy" id="659014"/>
    <lineage>
        <taxon>Bacteria</taxon>
        <taxon>Pseudomonadati</taxon>
        <taxon>Bacteroidota</taxon>
        <taxon>Cytophagia</taxon>
        <taxon>Cytophagales</taxon>
        <taxon>Spirosomataceae</taxon>
        <taxon>Dyadobacter</taxon>
    </lineage>
</organism>